<protein>
    <submittedName>
        <fullName evidence="7">RNA polymerase sigma-70 factor</fullName>
    </submittedName>
</protein>
<proteinExistence type="inferred from homology"/>
<accession>A0A1Z4BL15</accession>
<dbReference type="GO" id="GO:0016987">
    <property type="term" value="F:sigma factor activity"/>
    <property type="evidence" value="ECO:0007669"/>
    <property type="project" value="UniProtKB-KW"/>
</dbReference>
<comment type="similarity">
    <text evidence="1">Belongs to the sigma-70 factor family. ECF subfamily.</text>
</comment>
<evidence type="ECO:0000313" key="7">
    <source>
        <dbReference type="EMBL" id="ASF41994.1"/>
    </source>
</evidence>
<reference evidence="8" key="1">
    <citation type="submission" date="2017-06" db="EMBL/GenBank/DDBJ databases">
        <title>Complete genome sequence of Capnocytophaga sp. KCOM 1579 (=ChDC OS43) isolated from a human refractory periapical abscess lesion.</title>
        <authorList>
            <person name="Kook J.-K."/>
            <person name="Park S.-N."/>
            <person name="Lim Y.K."/>
            <person name="Roh H."/>
        </authorList>
    </citation>
    <scope>NUCLEOTIDE SEQUENCE [LARGE SCALE GENOMIC DNA]</scope>
    <source>
        <strain evidence="8">ChDC OS43</strain>
    </source>
</reference>
<gene>
    <name evidence="7" type="ORF">CBG49_02180</name>
</gene>
<dbReference type="Gene3D" id="1.10.1740.10">
    <property type="match status" value="1"/>
</dbReference>
<dbReference type="Pfam" id="PF04542">
    <property type="entry name" value="Sigma70_r2"/>
    <property type="match status" value="1"/>
</dbReference>
<dbReference type="InterPro" id="IPR036388">
    <property type="entry name" value="WH-like_DNA-bd_sf"/>
</dbReference>
<dbReference type="NCBIfam" id="TIGR02937">
    <property type="entry name" value="sigma70-ECF"/>
    <property type="match status" value="1"/>
</dbReference>
<evidence type="ECO:0000259" key="6">
    <source>
        <dbReference type="Pfam" id="PF08281"/>
    </source>
</evidence>
<dbReference type="PANTHER" id="PTHR43133">
    <property type="entry name" value="RNA POLYMERASE ECF-TYPE SIGMA FACTO"/>
    <property type="match status" value="1"/>
</dbReference>
<dbReference type="InterPro" id="IPR007627">
    <property type="entry name" value="RNA_pol_sigma70_r2"/>
</dbReference>
<dbReference type="EMBL" id="CP022022">
    <property type="protein sequence ID" value="ASF41994.1"/>
    <property type="molecule type" value="Genomic_DNA"/>
</dbReference>
<keyword evidence="4" id="KW-0804">Transcription</keyword>
<dbReference type="Gene3D" id="1.10.10.10">
    <property type="entry name" value="Winged helix-like DNA-binding domain superfamily/Winged helix DNA-binding domain"/>
    <property type="match status" value="1"/>
</dbReference>
<organism evidence="7 8">
    <name type="scientific">Capnocytophaga endodontalis</name>
    <dbReference type="NCBI Taxonomy" id="2708117"/>
    <lineage>
        <taxon>Bacteria</taxon>
        <taxon>Pseudomonadati</taxon>
        <taxon>Bacteroidota</taxon>
        <taxon>Flavobacteriia</taxon>
        <taxon>Flavobacteriales</taxon>
        <taxon>Flavobacteriaceae</taxon>
        <taxon>Capnocytophaga</taxon>
    </lineage>
</organism>
<keyword evidence="8" id="KW-1185">Reference proteome</keyword>
<dbReference type="NCBIfam" id="TIGR02985">
    <property type="entry name" value="Sig70_bacteroi1"/>
    <property type="match status" value="1"/>
</dbReference>
<dbReference type="PANTHER" id="PTHR43133:SF46">
    <property type="entry name" value="RNA POLYMERASE SIGMA-70 FACTOR ECF SUBFAMILY"/>
    <property type="match status" value="1"/>
</dbReference>
<dbReference type="InterPro" id="IPR013249">
    <property type="entry name" value="RNA_pol_sigma70_r4_t2"/>
</dbReference>
<feature type="domain" description="RNA polymerase sigma-70 region 2" evidence="5">
    <location>
        <begin position="46"/>
        <end position="105"/>
    </location>
</feature>
<dbReference type="Pfam" id="PF08281">
    <property type="entry name" value="Sigma70_r4_2"/>
    <property type="match status" value="1"/>
</dbReference>
<dbReference type="AlphaFoldDB" id="A0A1Z4BL15"/>
<dbReference type="Proteomes" id="UP000197007">
    <property type="component" value="Chromosome"/>
</dbReference>
<sequence>MVFGQFCFFNNLLPMNDFATYYASLHQRIQQGDNTAFQKLFDSLWKPLYVWAQSVVMDEDIAKDIVQEVWIDYWKRCKKIQNLAIDAYLRQAVRYKVYNYLRDRKFNTVQIEVIQELLTDELTVDEPIALQENLTATEGKLHRVLKSLPKRCREIFSLSREEGMSNSDIATYYGISKRTVENQITFALKKLREVLGAFF</sequence>
<evidence type="ECO:0000313" key="8">
    <source>
        <dbReference type="Proteomes" id="UP000197007"/>
    </source>
</evidence>
<evidence type="ECO:0000256" key="2">
    <source>
        <dbReference type="ARBA" id="ARBA00023015"/>
    </source>
</evidence>
<dbReference type="InterPro" id="IPR013324">
    <property type="entry name" value="RNA_pol_sigma_r3/r4-like"/>
</dbReference>
<dbReference type="GO" id="GO:0006352">
    <property type="term" value="P:DNA-templated transcription initiation"/>
    <property type="evidence" value="ECO:0007669"/>
    <property type="project" value="InterPro"/>
</dbReference>
<keyword evidence="3" id="KW-0731">Sigma factor</keyword>
<evidence type="ECO:0000256" key="4">
    <source>
        <dbReference type="ARBA" id="ARBA00023163"/>
    </source>
</evidence>
<dbReference type="SUPFAM" id="SSF88946">
    <property type="entry name" value="Sigma2 domain of RNA polymerase sigma factors"/>
    <property type="match status" value="1"/>
</dbReference>
<dbReference type="InterPro" id="IPR039425">
    <property type="entry name" value="RNA_pol_sigma-70-like"/>
</dbReference>
<dbReference type="GO" id="GO:0003677">
    <property type="term" value="F:DNA binding"/>
    <property type="evidence" value="ECO:0007669"/>
    <property type="project" value="InterPro"/>
</dbReference>
<evidence type="ECO:0000259" key="5">
    <source>
        <dbReference type="Pfam" id="PF04542"/>
    </source>
</evidence>
<dbReference type="InterPro" id="IPR014284">
    <property type="entry name" value="RNA_pol_sigma-70_dom"/>
</dbReference>
<name>A0A1Z4BL15_9FLAO</name>
<evidence type="ECO:0000256" key="1">
    <source>
        <dbReference type="ARBA" id="ARBA00010641"/>
    </source>
</evidence>
<keyword evidence="2" id="KW-0805">Transcription regulation</keyword>
<evidence type="ECO:0000256" key="3">
    <source>
        <dbReference type="ARBA" id="ARBA00023082"/>
    </source>
</evidence>
<feature type="domain" description="RNA polymerase sigma factor 70 region 4 type 2" evidence="6">
    <location>
        <begin position="140"/>
        <end position="191"/>
    </location>
</feature>
<dbReference type="KEGG" id="capn:CBG49_02180"/>
<dbReference type="InterPro" id="IPR013325">
    <property type="entry name" value="RNA_pol_sigma_r2"/>
</dbReference>
<dbReference type="SUPFAM" id="SSF88659">
    <property type="entry name" value="Sigma3 and sigma4 domains of RNA polymerase sigma factors"/>
    <property type="match status" value="1"/>
</dbReference>
<dbReference type="InterPro" id="IPR014327">
    <property type="entry name" value="RNA_pol_sigma70_bacteroid"/>
</dbReference>